<keyword evidence="1" id="KW-0472">Membrane</keyword>
<feature type="transmembrane region" description="Helical" evidence="1">
    <location>
        <begin position="92"/>
        <end position="113"/>
    </location>
</feature>
<evidence type="ECO:0000259" key="3">
    <source>
        <dbReference type="Pfam" id="PF16344"/>
    </source>
</evidence>
<dbReference type="PANTHER" id="PTHR30273">
    <property type="entry name" value="PERIPLASMIC SIGNAL SENSOR AND SIGMA FACTOR ACTIVATOR FECR-RELATED"/>
    <property type="match status" value="1"/>
</dbReference>
<evidence type="ECO:0000259" key="2">
    <source>
        <dbReference type="Pfam" id="PF04773"/>
    </source>
</evidence>
<gene>
    <name evidence="4" type="ORF">BDD43_1959</name>
</gene>
<dbReference type="Gene3D" id="3.55.50.30">
    <property type="match status" value="1"/>
</dbReference>
<dbReference type="EMBL" id="RBKU01000001">
    <property type="protein sequence ID" value="RKR81803.1"/>
    <property type="molecule type" value="Genomic_DNA"/>
</dbReference>
<dbReference type="Proteomes" id="UP000268007">
    <property type="component" value="Unassembled WGS sequence"/>
</dbReference>
<dbReference type="FunFam" id="2.60.120.1440:FF:000001">
    <property type="entry name" value="Putative anti-sigma factor"/>
    <property type="match status" value="1"/>
</dbReference>
<dbReference type="OrthoDB" id="1099963at2"/>
<feature type="domain" description="FecR protein" evidence="2">
    <location>
        <begin position="189"/>
        <end position="284"/>
    </location>
</feature>
<dbReference type="AlphaFoldDB" id="A0A495IZ72"/>
<dbReference type="InterPro" id="IPR012373">
    <property type="entry name" value="Ferrdict_sens_TM"/>
</dbReference>
<reference evidence="4 5" key="1">
    <citation type="submission" date="2018-10" db="EMBL/GenBank/DDBJ databases">
        <title>Genomic Encyclopedia of Archaeal and Bacterial Type Strains, Phase II (KMG-II): from individual species to whole genera.</title>
        <authorList>
            <person name="Goeker M."/>
        </authorList>
    </citation>
    <scope>NUCLEOTIDE SEQUENCE [LARGE SCALE GENOMIC DNA]</scope>
    <source>
        <strain evidence="4 5">DSM 18602</strain>
    </source>
</reference>
<dbReference type="PANTHER" id="PTHR30273:SF2">
    <property type="entry name" value="PROTEIN FECR"/>
    <property type="match status" value="1"/>
</dbReference>
<evidence type="ECO:0000256" key="1">
    <source>
        <dbReference type="SAM" id="Phobius"/>
    </source>
</evidence>
<evidence type="ECO:0000313" key="5">
    <source>
        <dbReference type="Proteomes" id="UP000268007"/>
    </source>
</evidence>
<dbReference type="RefSeq" id="WP_121197472.1">
    <property type="nucleotide sequence ID" value="NZ_RBKU01000001.1"/>
</dbReference>
<keyword evidence="5" id="KW-1185">Reference proteome</keyword>
<dbReference type="Pfam" id="PF16344">
    <property type="entry name" value="FecR_C"/>
    <property type="match status" value="1"/>
</dbReference>
<dbReference type="InterPro" id="IPR032508">
    <property type="entry name" value="FecR_C"/>
</dbReference>
<keyword evidence="1" id="KW-1133">Transmembrane helix</keyword>
<dbReference type="Pfam" id="PF04773">
    <property type="entry name" value="FecR"/>
    <property type="match status" value="1"/>
</dbReference>
<dbReference type="Gene3D" id="2.60.120.1440">
    <property type="match status" value="1"/>
</dbReference>
<feature type="domain" description="Protein FecR C-terminal" evidence="3">
    <location>
        <begin position="328"/>
        <end position="394"/>
    </location>
</feature>
<sequence length="396" mass="44195">MTKNNRITDLFKKYFDKTATATERKELMLLISEANSDEELLQLMEEAYQAFVPQKNPFMLGKREKMLQQIQAGIADAETKEAAPKLQRKKTWLRYAVAAAILIFITTGTYLLVYKQTARQIAKADFTPGGNKAVLTLSNGSIIILNDAKNGKLASQGGIAINKTHDGEVNYDASKSAEIETAAALSYNTITTPKGGQYQVVLADGTKVWLNSVSSISFPTAFTGKERHVEITGEVYFEVAKNKAKPFFVKSGNQEVEVLGTHFNINNYTDEPDAKTTLLEGSVKIKQLNNGITATLQPGQQAIYKSSGFIIVKDADIERIVAWKNGMFQINDASIETIMRQAARWYDVDIEYEGKVPQRQFSGKIKRDVKASEFLQMISYFNVHFSIEGRKIIVKN</sequence>
<comment type="caution">
    <text evidence="4">The sequence shown here is derived from an EMBL/GenBank/DDBJ whole genome shotgun (WGS) entry which is preliminary data.</text>
</comment>
<dbReference type="InterPro" id="IPR006860">
    <property type="entry name" value="FecR"/>
</dbReference>
<proteinExistence type="predicted"/>
<protein>
    <submittedName>
        <fullName evidence="4">FecR family protein</fullName>
    </submittedName>
</protein>
<organism evidence="4 5">
    <name type="scientific">Mucilaginibacter gracilis</name>
    <dbReference type="NCBI Taxonomy" id="423350"/>
    <lineage>
        <taxon>Bacteria</taxon>
        <taxon>Pseudomonadati</taxon>
        <taxon>Bacteroidota</taxon>
        <taxon>Sphingobacteriia</taxon>
        <taxon>Sphingobacteriales</taxon>
        <taxon>Sphingobacteriaceae</taxon>
        <taxon>Mucilaginibacter</taxon>
    </lineage>
</organism>
<accession>A0A495IZ72</accession>
<keyword evidence="1" id="KW-0812">Transmembrane</keyword>
<dbReference type="GO" id="GO:0016989">
    <property type="term" value="F:sigma factor antagonist activity"/>
    <property type="evidence" value="ECO:0007669"/>
    <property type="project" value="TreeGrafter"/>
</dbReference>
<name>A0A495IZ72_9SPHI</name>
<evidence type="ECO:0000313" key="4">
    <source>
        <dbReference type="EMBL" id="RKR81803.1"/>
    </source>
</evidence>